<dbReference type="InterPro" id="IPR036781">
    <property type="entry name" value="Smr_assoc-like_sf"/>
</dbReference>
<dbReference type="InterPro" id="IPR002625">
    <property type="entry name" value="Smr_dom"/>
</dbReference>
<dbReference type="Pfam" id="PF01713">
    <property type="entry name" value="Smr"/>
    <property type="match status" value="1"/>
</dbReference>
<organism evidence="2 3">
    <name type="scientific">Solitalea agri</name>
    <dbReference type="NCBI Taxonomy" id="2953739"/>
    <lineage>
        <taxon>Bacteria</taxon>
        <taxon>Pseudomonadati</taxon>
        <taxon>Bacteroidota</taxon>
        <taxon>Sphingobacteriia</taxon>
        <taxon>Sphingobacteriales</taxon>
        <taxon>Sphingobacteriaceae</taxon>
        <taxon>Solitalea</taxon>
    </lineage>
</organism>
<dbReference type="EMBL" id="JAMWYS010000046">
    <property type="protein sequence ID" value="MCO4293884.1"/>
    <property type="molecule type" value="Genomic_DNA"/>
</dbReference>
<name>A0A9X2F454_9SPHI</name>
<evidence type="ECO:0000313" key="2">
    <source>
        <dbReference type="EMBL" id="MCO4293884.1"/>
    </source>
</evidence>
<accession>A0A9X2F454</accession>
<evidence type="ECO:0000259" key="1">
    <source>
        <dbReference type="PROSITE" id="PS50828"/>
    </source>
</evidence>
<evidence type="ECO:0000313" key="3">
    <source>
        <dbReference type="Proteomes" id="UP001155182"/>
    </source>
</evidence>
<dbReference type="SUPFAM" id="SSF158949">
    <property type="entry name" value="Smr-associated domain-like"/>
    <property type="match status" value="1"/>
</dbReference>
<proteinExistence type="predicted"/>
<keyword evidence="3" id="KW-1185">Reference proteome</keyword>
<dbReference type="PROSITE" id="PS50828">
    <property type="entry name" value="SMR"/>
    <property type="match status" value="1"/>
</dbReference>
<feature type="domain" description="Smr" evidence="1">
    <location>
        <begin position="259"/>
        <end position="316"/>
    </location>
</feature>
<gene>
    <name evidence="2" type="ORF">NF867_13550</name>
</gene>
<dbReference type="Gene3D" id="3.30.1370.110">
    <property type="match status" value="1"/>
</dbReference>
<sequence length="316" mass="35901">MKFKLGDFVRFVDERREGYITRIIDAQSVGVTGEDDFEIPVLTTKITIIHGNHLDDSEKPLEIKATPEISLNNFIKRGIYFAVVDDAKAKSVVHLHIINETSYDLLVSIISEQRQQYKGVFSGLIASDEIAKICSLSLAELDLWPKLLTQLIVHANADIKPEPPLLKEFKFKAKDFSGAKKNVVQLNASGWVFQIDEPELILDVDKLKESLFNVKEEKPKVEKPQHEIDLHIEKLRDDFHFIKKTDILQIQLAQFHKSLDAAIVHHLPSIVFIHGIGNGTLKHELYKVLSKHPHVRTFKDAGKDKFGYGATEVLLK</sequence>
<dbReference type="AlphaFoldDB" id="A0A9X2F454"/>
<dbReference type="RefSeq" id="WP_252588564.1">
    <property type="nucleotide sequence ID" value="NZ_JAMWYS010000046.1"/>
</dbReference>
<comment type="caution">
    <text evidence="2">The sequence shown here is derived from an EMBL/GenBank/DDBJ whole genome shotgun (WGS) entry which is preliminary data.</text>
</comment>
<dbReference type="Gene3D" id="2.60.40.1600">
    <property type="entry name" value="Smr-associated-like"/>
    <property type="match status" value="1"/>
</dbReference>
<protein>
    <submittedName>
        <fullName evidence="2">Smr/MutS family protein</fullName>
    </submittedName>
</protein>
<dbReference type="InterPro" id="IPR036063">
    <property type="entry name" value="Smr_dom_sf"/>
</dbReference>
<reference evidence="2" key="1">
    <citation type="submission" date="2022-06" db="EMBL/GenBank/DDBJ databases">
        <title>Solitalea sp. MAHUQ-68 isolated from rhizospheric soil.</title>
        <authorList>
            <person name="Huq M.A."/>
        </authorList>
    </citation>
    <scope>NUCLEOTIDE SEQUENCE</scope>
    <source>
        <strain evidence="2">MAHUQ-68</strain>
    </source>
</reference>
<dbReference type="Proteomes" id="UP001155182">
    <property type="component" value="Unassembled WGS sequence"/>
</dbReference>